<dbReference type="Proteomes" id="UP001607302">
    <property type="component" value="Unassembled WGS sequence"/>
</dbReference>
<gene>
    <name evidence="2" type="ORF">V1478_001826</name>
</gene>
<feature type="region of interest" description="Disordered" evidence="1">
    <location>
        <begin position="60"/>
        <end position="91"/>
    </location>
</feature>
<reference evidence="2 3" key="1">
    <citation type="journal article" date="2024" name="Ann. Entomol. Soc. Am.">
        <title>Genomic analyses of the southern and eastern yellowjacket wasps (Hymenoptera: Vespidae) reveal evolutionary signatures of social life.</title>
        <authorList>
            <person name="Catto M.A."/>
            <person name="Caine P.B."/>
            <person name="Orr S.E."/>
            <person name="Hunt B.G."/>
            <person name="Goodisman M.A.D."/>
        </authorList>
    </citation>
    <scope>NUCLEOTIDE SEQUENCE [LARGE SCALE GENOMIC DNA]</scope>
    <source>
        <strain evidence="2">233</strain>
        <tissue evidence="2">Head and thorax</tissue>
    </source>
</reference>
<keyword evidence="3" id="KW-1185">Reference proteome</keyword>
<name>A0ABD2BYS3_VESSQ</name>
<evidence type="ECO:0000256" key="1">
    <source>
        <dbReference type="SAM" id="MobiDB-lite"/>
    </source>
</evidence>
<comment type="caution">
    <text evidence="2">The sequence shown here is derived from an EMBL/GenBank/DDBJ whole genome shotgun (WGS) entry which is preliminary data.</text>
</comment>
<sequence>MAWSWSKPLRIAATPIQTLPPKQHVPSNAVVVGRLYQSALTTSQRITSVELRKECLKFMRDKSPRRKENKNKEKEKLQEKKEDTSCIRAFV</sequence>
<accession>A0ABD2BYS3</accession>
<feature type="compositionally biased region" description="Basic and acidic residues" evidence="1">
    <location>
        <begin position="70"/>
        <end position="85"/>
    </location>
</feature>
<evidence type="ECO:0000313" key="3">
    <source>
        <dbReference type="Proteomes" id="UP001607302"/>
    </source>
</evidence>
<dbReference type="AlphaFoldDB" id="A0ABD2BYS3"/>
<protein>
    <submittedName>
        <fullName evidence="2">Uncharacterized protein</fullName>
    </submittedName>
</protein>
<organism evidence="2 3">
    <name type="scientific">Vespula squamosa</name>
    <name type="common">Southern yellow jacket</name>
    <name type="synonym">Wasp</name>
    <dbReference type="NCBI Taxonomy" id="30214"/>
    <lineage>
        <taxon>Eukaryota</taxon>
        <taxon>Metazoa</taxon>
        <taxon>Ecdysozoa</taxon>
        <taxon>Arthropoda</taxon>
        <taxon>Hexapoda</taxon>
        <taxon>Insecta</taxon>
        <taxon>Pterygota</taxon>
        <taxon>Neoptera</taxon>
        <taxon>Endopterygota</taxon>
        <taxon>Hymenoptera</taxon>
        <taxon>Apocrita</taxon>
        <taxon>Aculeata</taxon>
        <taxon>Vespoidea</taxon>
        <taxon>Vespidae</taxon>
        <taxon>Vespinae</taxon>
        <taxon>Vespula</taxon>
    </lineage>
</organism>
<evidence type="ECO:0000313" key="2">
    <source>
        <dbReference type="EMBL" id="KAL2737740.1"/>
    </source>
</evidence>
<proteinExistence type="predicted"/>
<dbReference type="EMBL" id="JAUDFV010000027">
    <property type="protein sequence ID" value="KAL2737740.1"/>
    <property type="molecule type" value="Genomic_DNA"/>
</dbReference>